<name>A0ABQ5J6X2_9ASTR</name>
<organism evidence="1 2">
    <name type="scientific">Tanacetum coccineum</name>
    <dbReference type="NCBI Taxonomy" id="301880"/>
    <lineage>
        <taxon>Eukaryota</taxon>
        <taxon>Viridiplantae</taxon>
        <taxon>Streptophyta</taxon>
        <taxon>Embryophyta</taxon>
        <taxon>Tracheophyta</taxon>
        <taxon>Spermatophyta</taxon>
        <taxon>Magnoliopsida</taxon>
        <taxon>eudicotyledons</taxon>
        <taxon>Gunneridae</taxon>
        <taxon>Pentapetalae</taxon>
        <taxon>asterids</taxon>
        <taxon>campanulids</taxon>
        <taxon>Asterales</taxon>
        <taxon>Asteraceae</taxon>
        <taxon>Asteroideae</taxon>
        <taxon>Anthemideae</taxon>
        <taxon>Anthemidinae</taxon>
        <taxon>Tanacetum</taxon>
    </lineage>
</organism>
<dbReference type="Proteomes" id="UP001151760">
    <property type="component" value="Unassembled WGS sequence"/>
</dbReference>
<comment type="caution">
    <text evidence="1">The sequence shown here is derived from an EMBL/GenBank/DDBJ whole genome shotgun (WGS) entry which is preliminary data.</text>
</comment>
<reference evidence="1" key="2">
    <citation type="submission" date="2022-01" db="EMBL/GenBank/DDBJ databases">
        <authorList>
            <person name="Yamashiro T."/>
            <person name="Shiraishi A."/>
            <person name="Satake H."/>
            <person name="Nakayama K."/>
        </authorList>
    </citation>
    <scope>NUCLEOTIDE SEQUENCE</scope>
</reference>
<dbReference type="Pfam" id="PF04827">
    <property type="entry name" value="Plant_tran"/>
    <property type="match status" value="1"/>
</dbReference>
<sequence length="142" mass="16271">MLEDVASYDLWTWHAFFWVAGPNNNLTVLNNYPLFDNLLDDIAQTEVNGVTFQNGYYLADGITHGGQVSSNHLRLRGMRNVSYLNGEKKVLEKLLKELLAFYKDTKRNRRVKIESSSKEDFTTATLMLATKLVDAHFPENLN</sequence>
<gene>
    <name evidence="1" type="ORF">Tco_1124688</name>
</gene>
<evidence type="ECO:0000313" key="2">
    <source>
        <dbReference type="Proteomes" id="UP001151760"/>
    </source>
</evidence>
<evidence type="ECO:0000313" key="1">
    <source>
        <dbReference type="EMBL" id="GJU08258.1"/>
    </source>
</evidence>
<keyword evidence="2" id="KW-1185">Reference proteome</keyword>
<dbReference type="EMBL" id="BQNB010021615">
    <property type="protein sequence ID" value="GJU08258.1"/>
    <property type="molecule type" value="Genomic_DNA"/>
</dbReference>
<dbReference type="InterPro" id="IPR006912">
    <property type="entry name" value="Harbinger_derived_prot"/>
</dbReference>
<accession>A0ABQ5J6X2</accession>
<reference evidence="1" key="1">
    <citation type="journal article" date="2022" name="Int. J. Mol. Sci.">
        <title>Draft Genome of Tanacetum Coccineum: Genomic Comparison of Closely Related Tanacetum-Family Plants.</title>
        <authorList>
            <person name="Yamashiro T."/>
            <person name="Shiraishi A."/>
            <person name="Nakayama K."/>
            <person name="Satake H."/>
        </authorList>
    </citation>
    <scope>NUCLEOTIDE SEQUENCE</scope>
</reference>
<proteinExistence type="predicted"/>
<protein>
    <submittedName>
        <fullName evidence="1">ALP1-like protein isoform X1</fullName>
    </submittedName>
</protein>